<name>A0A4Y5JUX2_9CAUD</name>
<evidence type="ECO:0000256" key="1">
    <source>
        <dbReference type="ARBA" id="ARBA00022441"/>
    </source>
</evidence>
<dbReference type="EMBL" id="MK797984">
    <property type="protein sequence ID" value="QCG76189.1"/>
    <property type="molecule type" value="Genomic_DNA"/>
</dbReference>
<evidence type="ECO:0000313" key="3">
    <source>
        <dbReference type="EMBL" id="QCG76189.1"/>
    </source>
</evidence>
<dbReference type="PANTHER" id="PTHR46344">
    <property type="entry name" value="OS02G0202900 PROTEIN"/>
    <property type="match status" value="1"/>
</dbReference>
<keyword evidence="1" id="KW-0880">Kelch repeat</keyword>
<keyword evidence="2" id="KW-0677">Repeat</keyword>
<evidence type="ECO:0000256" key="2">
    <source>
        <dbReference type="ARBA" id="ARBA00022737"/>
    </source>
</evidence>
<keyword evidence="4" id="KW-1185">Reference proteome</keyword>
<dbReference type="SMART" id="SM00612">
    <property type="entry name" value="Kelch"/>
    <property type="match status" value="2"/>
</dbReference>
<proteinExistence type="predicted"/>
<reference evidence="4" key="1">
    <citation type="journal article" date="2020" name="bioRxiv">
        <title>Integrative omics analysis of Pseudomonas aeruginosa virus PA5oct highlights the molecular complexity of jumbo phages.</title>
        <authorList>
            <person name="Lood C."/>
            <person name="Danis-Wlodarczyk K."/>
            <person name="Blasdel B.G."/>
            <person name="Jang H.B."/>
            <person name="Vandenheuvel D."/>
            <person name="Briers Y."/>
            <person name="Noben J.-P."/>
            <person name="van Noort V."/>
            <person name="Drulis-Kawa Z."/>
            <person name="Lavigne R."/>
        </authorList>
    </citation>
    <scope>NUCLEOTIDE SEQUENCE [LARGE SCALE GENOMIC DNA]</scope>
</reference>
<gene>
    <name evidence="3" type="ORF">EST35_0308</name>
</gene>
<protein>
    <submittedName>
        <fullName evidence="3">Kelch-like protein</fullName>
    </submittedName>
</protein>
<organism evidence="3 4">
    <name type="scientific">Pseudomonas phage vB_PaeM_PA5oct</name>
    <dbReference type="NCBI Taxonomy" id="2163605"/>
    <lineage>
        <taxon>Viruses</taxon>
        <taxon>Duplodnaviria</taxon>
        <taxon>Heunggongvirae</taxon>
        <taxon>Uroviricota</taxon>
        <taxon>Caudoviricetes</taxon>
        <taxon>Arenbergviridae</taxon>
        <taxon>Wroclawvirus</taxon>
        <taxon>Wroclawvirus PA5oct</taxon>
    </lineage>
</organism>
<evidence type="ECO:0000313" key="4">
    <source>
        <dbReference type="Proteomes" id="UP000316733"/>
    </source>
</evidence>
<dbReference type="SUPFAM" id="SSF117281">
    <property type="entry name" value="Kelch motif"/>
    <property type="match status" value="2"/>
</dbReference>
<sequence>MLKIKGSPSVGKISATINRPFLTKTLVTTMPQNIANFTAGYGGGMLHIFGGEAVPSVGQIQIYRRYNIATNTWLSPSGNIGAWAWGGGGYYNGSFWALCGSNNGYNTSYFQINPSTATGTRYTDMAGGSRGQGRTASVDNLNVFVIGGIGQNNITNALCYRFNASTRAWTVRTSMPSPRNGHTIGSYNGKIYVLGGWNETSNNLSDVLEYNISTNTWTTLPTTIPGAPSSWFGGFVYKQYAVYGASSSSNTLLFKILDLNKMTWEILDTGLPRRWSAEYVVTETGVYMIGGSSSYPGAANYFTAPRYNEIYFFKG</sequence>
<dbReference type="Gene3D" id="2.120.10.80">
    <property type="entry name" value="Kelch-type beta propeller"/>
    <property type="match status" value="1"/>
</dbReference>
<dbReference type="InterPro" id="IPR015915">
    <property type="entry name" value="Kelch-typ_b-propeller"/>
</dbReference>
<dbReference type="InterPro" id="IPR006652">
    <property type="entry name" value="Kelch_1"/>
</dbReference>
<dbReference type="Pfam" id="PF24681">
    <property type="entry name" value="Kelch_KLHDC2_KLHL20_DRC7"/>
    <property type="match status" value="1"/>
</dbReference>
<accession>A0A4Y5JUX2</accession>
<dbReference type="Proteomes" id="UP000316733">
    <property type="component" value="Segment"/>
</dbReference>
<dbReference type="PANTHER" id="PTHR46344:SF27">
    <property type="entry name" value="KELCH REPEAT SUPERFAMILY PROTEIN"/>
    <property type="match status" value="1"/>
</dbReference>